<gene>
    <name evidence="2" type="ORF">M378DRAFT_173108</name>
</gene>
<name>A0A0C2WH57_AMAMK</name>
<dbReference type="OrthoDB" id="2443686at2759"/>
<reference evidence="2 3" key="1">
    <citation type="submission" date="2014-04" db="EMBL/GenBank/DDBJ databases">
        <title>Evolutionary Origins and Diversification of the Mycorrhizal Mutualists.</title>
        <authorList>
            <consortium name="DOE Joint Genome Institute"/>
            <consortium name="Mycorrhizal Genomics Consortium"/>
            <person name="Kohler A."/>
            <person name="Kuo A."/>
            <person name="Nagy L.G."/>
            <person name="Floudas D."/>
            <person name="Copeland A."/>
            <person name="Barry K.W."/>
            <person name="Cichocki N."/>
            <person name="Veneault-Fourrey C."/>
            <person name="LaButti K."/>
            <person name="Lindquist E.A."/>
            <person name="Lipzen A."/>
            <person name="Lundell T."/>
            <person name="Morin E."/>
            <person name="Murat C."/>
            <person name="Riley R."/>
            <person name="Ohm R."/>
            <person name="Sun H."/>
            <person name="Tunlid A."/>
            <person name="Henrissat B."/>
            <person name="Grigoriev I.V."/>
            <person name="Hibbett D.S."/>
            <person name="Martin F."/>
        </authorList>
    </citation>
    <scope>NUCLEOTIDE SEQUENCE [LARGE SCALE GENOMIC DNA]</scope>
    <source>
        <strain evidence="2 3">Koide BX008</strain>
    </source>
</reference>
<feature type="chain" id="PRO_5002170186" evidence="1">
    <location>
        <begin position="20"/>
        <end position="111"/>
    </location>
</feature>
<organism evidence="2 3">
    <name type="scientific">Amanita muscaria (strain Koide BX008)</name>
    <dbReference type="NCBI Taxonomy" id="946122"/>
    <lineage>
        <taxon>Eukaryota</taxon>
        <taxon>Fungi</taxon>
        <taxon>Dikarya</taxon>
        <taxon>Basidiomycota</taxon>
        <taxon>Agaricomycotina</taxon>
        <taxon>Agaricomycetes</taxon>
        <taxon>Agaricomycetidae</taxon>
        <taxon>Agaricales</taxon>
        <taxon>Pluteineae</taxon>
        <taxon>Amanitaceae</taxon>
        <taxon>Amanita</taxon>
    </lineage>
</organism>
<accession>A0A0C2WH57</accession>
<evidence type="ECO:0000256" key="1">
    <source>
        <dbReference type="SAM" id="SignalP"/>
    </source>
</evidence>
<dbReference type="AlphaFoldDB" id="A0A0C2WH57"/>
<keyword evidence="1" id="KW-0732">Signal</keyword>
<dbReference type="Proteomes" id="UP000054549">
    <property type="component" value="Unassembled WGS sequence"/>
</dbReference>
<keyword evidence="3" id="KW-1185">Reference proteome</keyword>
<dbReference type="HOGENOM" id="CLU_168437_0_0_1"/>
<dbReference type="EMBL" id="KN818457">
    <property type="protein sequence ID" value="KIL55971.1"/>
    <property type="molecule type" value="Genomic_DNA"/>
</dbReference>
<evidence type="ECO:0000313" key="2">
    <source>
        <dbReference type="EMBL" id="KIL55971.1"/>
    </source>
</evidence>
<dbReference type="InParanoid" id="A0A0C2WH57"/>
<sequence length="111" mass="11310">MKPAVASLIISTLLGVVAGVKVAVPAPVPVGVEARDVNPVVGPVSEKRRCAPSPGCCCNKSPGDFCGNQTINQACTNGHAFHCSADGSTCDFGFELDCTLCNQLFCPGLSA</sequence>
<protein>
    <submittedName>
        <fullName evidence="2">Uncharacterized protein</fullName>
    </submittedName>
</protein>
<feature type="signal peptide" evidence="1">
    <location>
        <begin position="1"/>
        <end position="19"/>
    </location>
</feature>
<evidence type="ECO:0000313" key="3">
    <source>
        <dbReference type="Proteomes" id="UP000054549"/>
    </source>
</evidence>
<proteinExistence type="predicted"/>